<dbReference type="Gene3D" id="3.30.70.660">
    <property type="entry name" value="Pseudouridine synthase I, catalytic domain, C-terminal subdomain"/>
    <property type="match status" value="1"/>
</dbReference>
<evidence type="ECO:0000256" key="2">
    <source>
        <dbReference type="ARBA" id="ARBA00022694"/>
    </source>
</evidence>
<keyword evidence="3 4" id="KW-0413">Isomerase</keyword>
<evidence type="ECO:0000313" key="9">
    <source>
        <dbReference type="EMBL" id="RBP66530.1"/>
    </source>
</evidence>
<evidence type="ECO:0000256" key="6">
    <source>
        <dbReference type="PIRSR" id="PIRSR001430-2"/>
    </source>
</evidence>
<dbReference type="InterPro" id="IPR020095">
    <property type="entry name" value="PsdUridine_synth_TruA_C"/>
</dbReference>
<dbReference type="HAMAP" id="MF_00171">
    <property type="entry name" value="TruA"/>
    <property type="match status" value="1"/>
</dbReference>
<keyword evidence="10" id="KW-1185">Reference proteome</keyword>
<sequence length="279" mass="30934">MTEPMLAQAAPADDPAVVKIALGIEYDGSRYYGWQRQAEVDSVQGCLEQALSKVADEPITVFCAGRTDAGVHATGQVVHFVTRAVRKDAAWTMGVNANLPPDIAVRWVKTVDDDFHARFSATARRYRYVIYNHRYRPAVLAQGVTHCYLPLDAQRMARAGQCLLGENDFTSFRAVQCQSRTPWRNVNHLKVTRHGAYIVVDIKANAFVHHMVRNIVGSLMEVGCGNQPETWIAALLAAKDRTLAAATAKAEGLYLVSVDYPERFALPRPPMGPLFLHDD</sequence>
<feature type="domain" description="Pseudouridine synthase I TruA alpha/beta" evidence="8">
    <location>
        <begin position="161"/>
        <end position="261"/>
    </location>
</feature>
<dbReference type="GO" id="GO:0031119">
    <property type="term" value="P:tRNA pseudouridine synthesis"/>
    <property type="evidence" value="ECO:0007669"/>
    <property type="project" value="UniProtKB-UniRule"/>
</dbReference>
<comment type="similarity">
    <text evidence="1 4 7">Belongs to the tRNA pseudouridine synthase TruA family.</text>
</comment>
<dbReference type="SUPFAM" id="SSF55120">
    <property type="entry name" value="Pseudouridine synthase"/>
    <property type="match status" value="1"/>
</dbReference>
<dbReference type="Proteomes" id="UP000253046">
    <property type="component" value="Unassembled WGS sequence"/>
</dbReference>
<dbReference type="GO" id="GO:0160147">
    <property type="term" value="F:tRNA pseudouridine(38-40) synthase activity"/>
    <property type="evidence" value="ECO:0007669"/>
    <property type="project" value="UniProtKB-EC"/>
</dbReference>
<dbReference type="InterPro" id="IPR001406">
    <property type="entry name" value="PsdUridine_synth_TruA"/>
</dbReference>
<feature type="domain" description="Pseudouridine synthase I TruA alpha/beta" evidence="8">
    <location>
        <begin position="25"/>
        <end position="119"/>
    </location>
</feature>
<dbReference type="NCBIfam" id="TIGR00071">
    <property type="entry name" value="hisT_truA"/>
    <property type="match status" value="1"/>
</dbReference>
<accession>A0A366IAR0</accession>
<reference evidence="9 10" key="1">
    <citation type="submission" date="2018-06" db="EMBL/GenBank/DDBJ databases">
        <title>Genomic Encyclopedia of Type Strains, Phase IV (KMG-IV): sequencing the most valuable type-strain genomes for metagenomic binning, comparative biology and taxonomic classification.</title>
        <authorList>
            <person name="Goeker M."/>
        </authorList>
    </citation>
    <scope>NUCLEOTIDE SEQUENCE [LARGE SCALE GENOMIC DNA]</scope>
    <source>
        <strain evidence="9 10">DSM 30166</strain>
    </source>
</reference>
<dbReference type="PANTHER" id="PTHR11142:SF0">
    <property type="entry name" value="TRNA PSEUDOURIDINE SYNTHASE-LIKE 1"/>
    <property type="match status" value="1"/>
</dbReference>
<protein>
    <recommendedName>
        <fullName evidence="4">tRNA pseudouridine synthase A</fullName>
        <ecNumber evidence="4">5.4.99.12</ecNumber>
    </recommendedName>
    <alternativeName>
        <fullName evidence="4">tRNA pseudouridine(38-40) synthase</fullName>
    </alternativeName>
    <alternativeName>
        <fullName evidence="4">tRNA pseudouridylate synthase I</fullName>
    </alternativeName>
    <alternativeName>
        <fullName evidence="4">tRNA-uridine isomerase I</fullName>
    </alternativeName>
</protein>
<evidence type="ECO:0000259" key="8">
    <source>
        <dbReference type="Pfam" id="PF01416"/>
    </source>
</evidence>
<keyword evidence="2 4" id="KW-0819">tRNA processing</keyword>
<evidence type="ECO:0000256" key="3">
    <source>
        <dbReference type="ARBA" id="ARBA00023235"/>
    </source>
</evidence>
<proteinExistence type="inferred from homology"/>
<name>A0A366IAR0_9GAMM</name>
<comment type="caution">
    <text evidence="9">The sequence shown here is derived from an EMBL/GenBank/DDBJ whole genome shotgun (WGS) entry which is preliminary data.</text>
</comment>
<dbReference type="Pfam" id="PF01416">
    <property type="entry name" value="PseudoU_synth_1"/>
    <property type="match status" value="2"/>
</dbReference>
<feature type="binding site" evidence="4 6">
    <location>
        <position position="126"/>
    </location>
    <ligand>
        <name>substrate</name>
    </ligand>
</feature>
<dbReference type="AlphaFoldDB" id="A0A366IAR0"/>
<comment type="caution">
    <text evidence="4">Lacks conserved residue(s) required for the propagation of feature annotation.</text>
</comment>
<comment type="function">
    <text evidence="4">Formation of pseudouridine at positions 38, 39 and 40 in the anticodon stem and loop of transfer RNAs.</text>
</comment>
<dbReference type="EC" id="5.4.99.12" evidence="4"/>
<feature type="active site" description="Nucleophile" evidence="4 5">
    <location>
        <position position="68"/>
    </location>
</feature>
<dbReference type="GO" id="GO:0003723">
    <property type="term" value="F:RNA binding"/>
    <property type="evidence" value="ECO:0007669"/>
    <property type="project" value="InterPro"/>
</dbReference>
<dbReference type="Gene3D" id="3.30.70.580">
    <property type="entry name" value="Pseudouridine synthase I, catalytic domain, N-terminal subdomain"/>
    <property type="match status" value="1"/>
</dbReference>
<dbReference type="EMBL" id="QNRY01000003">
    <property type="protein sequence ID" value="RBP66530.1"/>
    <property type="molecule type" value="Genomic_DNA"/>
</dbReference>
<evidence type="ECO:0000256" key="1">
    <source>
        <dbReference type="ARBA" id="ARBA00009375"/>
    </source>
</evidence>
<dbReference type="FunFam" id="3.30.70.660:FF:000001">
    <property type="entry name" value="tRNA pseudouridine synthase A"/>
    <property type="match status" value="1"/>
</dbReference>
<dbReference type="PANTHER" id="PTHR11142">
    <property type="entry name" value="PSEUDOURIDYLATE SYNTHASE"/>
    <property type="match status" value="1"/>
</dbReference>
<dbReference type="CDD" id="cd02570">
    <property type="entry name" value="PseudoU_synth_EcTruA"/>
    <property type="match status" value="1"/>
</dbReference>
<dbReference type="InterPro" id="IPR020094">
    <property type="entry name" value="TruA/RsuA/RluB/E/F_N"/>
</dbReference>
<evidence type="ECO:0000256" key="4">
    <source>
        <dbReference type="HAMAP-Rule" id="MF_00171"/>
    </source>
</evidence>
<evidence type="ECO:0000313" key="10">
    <source>
        <dbReference type="Proteomes" id="UP000253046"/>
    </source>
</evidence>
<dbReference type="FunFam" id="3.30.70.580:FF:000001">
    <property type="entry name" value="tRNA pseudouridine synthase A"/>
    <property type="match status" value="1"/>
</dbReference>
<dbReference type="InterPro" id="IPR020103">
    <property type="entry name" value="PsdUridine_synth_cat_dom_sf"/>
</dbReference>
<organism evidence="9 10">
    <name type="scientific">Brenneria salicis ATCC 15712 = DSM 30166</name>
    <dbReference type="NCBI Taxonomy" id="714314"/>
    <lineage>
        <taxon>Bacteria</taxon>
        <taxon>Pseudomonadati</taxon>
        <taxon>Pseudomonadota</taxon>
        <taxon>Gammaproteobacteria</taxon>
        <taxon>Enterobacterales</taxon>
        <taxon>Pectobacteriaceae</taxon>
        <taxon>Brenneria</taxon>
    </lineage>
</organism>
<dbReference type="PIRSF" id="PIRSF001430">
    <property type="entry name" value="tRNA_psdUrid_synth"/>
    <property type="match status" value="1"/>
</dbReference>
<evidence type="ECO:0000256" key="5">
    <source>
        <dbReference type="PIRSR" id="PIRSR001430-1"/>
    </source>
</evidence>
<gene>
    <name evidence="4" type="primary">truA</name>
    <name evidence="9" type="ORF">DES54_10359</name>
</gene>
<dbReference type="InterPro" id="IPR020097">
    <property type="entry name" value="PsdUridine_synth_TruA_a/b_dom"/>
</dbReference>
<comment type="subunit">
    <text evidence="4">Homodimer.</text>
</comment>
<evidence type="ECO:0000256" key="7">
    <source>
        <dbReference type="RuleBase" id="RU003792"/>
    </source>
</evidence>
<dbReference type="RefSeq" id="WP_169050501.1">
    <property type="nucleotide sequence ID" value="NZ_AGJP01000001.1"/>
</dbReference>
<comment type="catalytic activity">
    <reaction evidence="4 7">
        <text>uridine(38/39/40) in tRNA = pseudouridine(38/39/40) in tRNA</text>
        <dbReference type="Rhea" id="RHEA:22376"/>
        <dbReference type="Rhea" id="RHEA-COMP:10085"/>
        <dbReference type="Rhea" id="RHEA-COMP:10087"/>
        <dbReference type="ChEBI" id="CHEBI:65314"/>
        <dbReference type="ChEBI" id="CHEBI:65315"/>
        <dbReference type="EC" id="5.4.99.12"/>
    </reaction>
</comment>